<evidence type="ECO:0000259" key="2">
    <source>
        <dbReference type="SMART" id="SM00228"/>
    </source>
</evidence>
<dbReference type="PROSITE" id="PS51257">
    <property type="entry name" value="PROKAR_LIPOPROTEIN"/>
    <property type="match status" value="1"/>
</dbReference>
<reference evidence="3" key="1">
    <citation type="submission" date="2017-02" db="EMBL/GenBank/DDBJ databases">
        <authorList>
            <person name="Regsiter A."/>
            <person name="William W."/>
        </authorList>
    </citation>
    <scope>NUCLEOTIDE SEQUENCE</scope>
    <source>
        <strain evidence="3">Bib</strain>
    </source>
</reference>
<dbReference type="SMART" id="SM00228">
    <property type="entry name" value="PDZ"/>
    <property type="match status" value="1"/>
</dbReference>
<proteinExistence type="predicted"/>
<dbReference type="InterPro" id="IPR036034">
    <property type="entry name" value="PDZ_sf"/>
</dbReference>
<feature type="domain" description="PDZ" evidence="2">
    <location>
        <begin position="208"/>
        <end position="292"/>
    </location>
</feature>
<gene>
    <name evidence="3" type="ORF">SPIROBIBN47_200033</name>
</gene>
<dbReference type="AlphaFoldDB" id="A0A3P3XGZ8"/>
<evidence type="ECO:0000313" key="3">
    <source>
        <dbReference type="EMBL" id="SLM11574.1"/>
    </source>
</evidence>
<dbReference type="Pfam" id="PF13180">
    <property type="entry name" value="PDZ_2"/>
    <property type="match status" value="1"/>
</dbReference>
<keyword evidence="1" id="KW-0732">Signal</keyword>
<dbReference type="SUPFAM" id="SSF50156">
    <property type="entry name" value="PDZ domain-like"/>
    <property type="match status" value="1"/>
</dbReference>
<feature type="chain" id="PRO_5017937473" description="PDZ domain-containing protein" evidence="1">
    <location>
        <begin position="29"/>
        <end position="320"/>
    </location>
</feature>
<feature type="signal peptide" evidence="1">
    <location>
        <begin position="1"/>
        <end position="28"/>
    </location>
</feature>
<dbReference type="Gene3D" id="2.30.42.10">
    <property type="match status" value="1"/>
</dbReference>
<name>A0A3P3XGZ8_9SPIR</name>
<accession>A0A3P3XGZ8</accession>
<organism evidence="3">
    <name type="scientific">uncultured spirochete</name>
    <dbReference type="NCBI Taxonomy" id="156406"/>
    <lineage>
        <taxon>Bacteria</taxon>
        <taxon>Pseudomonadati</taxon>
        <taxon>Spirochaetota</taxon>
        <taxon>Spirochaetia</taxon>
        <taxon>Spirochaetales</taxon>
        <taxon>environmental samples</taxon>
    </lineage>
</organism>
<sequence>MKHSSLFKHYWWAALVSLLFLAMSCASAPSAQAPSAPQSQAAVASSSGALPAPQQAAAQPGVAAPKSDIWPKIYDDETYLTTFDSSWSEGEAVGAIKNLQNAMVEFTAGIPFSELDVDPYGLRAKWSWTEGSFIKSANLIIPFDQVSYLLLEHYPMLNKEYKWGLLVGIANANPASIRTPTRDAAERLGKAILVLAKARGAKVSLPNVRFGASLSPLSEAQAQAAGILQSGGIIISWVFKESPAEKAGFSPQDIITKADGKPVQKSDDLFSAINDAAAAGKSQIKIDGIRRSYRIDNKMYVEIFVPVTFTLAIEQAGGAK</sequence>
<evidence type="ECO:0000256" key="1">
    <source>
        <dbReference type="SAM" id="SignalP"/>
    </source>
</evidence>
<dbReference type="InterPro" id="IPR001478">
    <property type="entry name" value="PDZ"/>
</dbReference>
<dbReference type="CDD" id="cd06779">
    <property type="entry name" value="cpPDZ_Deg_HtrA-like"/>
    <property type="match status" value="1"/>
</dbReference>
<dbReference type="EMBL" id="FWDM01000013">
    <property type="protein sequence ID" value="SLM11574.1"/>
    <property type="molecule type" value="Genomic_DNA"/>
</dbReference>
<protein>
    <recommendedName>
        <fullName evidence="2">PDZ domain-containing protein</fullName>
    </recommendedName>
</protein>